<keyword evidence="3 6" id="KW-0812">Transmembrane</keyword>
<dbReference type="InterPro" id="IPR034294">
    <property type="entry name" value="Aquaporin_transptr"/>
</dbReference>
<evidence type="ECO:0000313" key="9">
    <source>
        <dbReference type="Proteomes" id="UP000257109"/>
    </source>
</evidence>
<dbReference type="InterPro" id="IPR022357">
    <property type="entry name" value="MIP_CS"/>
</dbReference>
<evidence type="ECO:0000256" key="6">
    <source>
        <dbReference type="RuleBase" id="RU000477"/>
    </source>
</evidence>
<feature type="transmembrane region" description="Helical" evidence="7">
    <location>
        <begin position="40"/>
        <end position="60"/>
    </location>
</feature>
<gene>
    <name evidence="8" type="ORF">CR513_17452</name>
</gene>
<evidence type="ECO:0000256" key="4">
    <source>
        <dbReference type="ARBA" id="ARBA00022989"/>
    </source>
</evidence>
<keyword evidence="4 7" id="KW-1133">Transmembrane helix</keyword>
<dbReference type="GO" id="GO:0015267">
    <property type="term" value="F:channel activity"/>
    <property type="evidence" value="ECO:0007669"/>
    <property type="project" value="InterPro"/>
</dbReference>
<dbReference type="EMBL" id="QJKJ01003217">
    <property type="protein sequence ID" value="RDX99489.1"/>
    <property type="molecule type" value="Genomic_DNA"/>
</dbReference>
<dbReference type="PROSITE" id="PS00221">
    <property type="entry name" value="MIP"/>
    <property type="match status" value="1"/>
</dbReference>
<evidence type="ECO:0000256" key="2">
    <source>
        <dbReference type="ARBA" id="ARBA00022448"/>
    </source>
</evidence>
<dbReference type="PANTHER" id="PTHR45724">
    <property type="entry name" value="AQUAPORIN NIP2-1"/>
    <property type="match status" value="1"/>
</dbReference>
<dbReference type="GO" id="GO:0016020">
    <property type="term" value="C:membrane"/>
    <property type="evidence" value="ECO:0007669"/>
    <property type="project" value="UniProtKB-SubCell"/>
</dbReference>
<feature type="non-terminal residue" evidence="8">
    <location>
        <position position="202"/>
    </location>
</feature>
<comment type="similarity">
    <text evidence="6">Belongs to the MIP/aquaporin (TC 1.A.8) family.</text>
</comment>
<feature type="transmembrane region" description="Helical" evidence="7">
    <location>
        <begin position="67"/>
        <end position="88"/>
    </location>
</feature>
<keyword evidence="9" id="KW-1185">Reference proteome</keyword>
<organism evidence="8 9">
    <name type="scientific">Mucuna pruriens</name>
    <name type="common">Velvet bean</name>
    <name type="synonym">Dolichos pruriens</name>
    <dbReference type="NCBI Taxonomy" id="157652"/>
    <lineage>
        <taxon>Eukaryota</taxon>
        <taxon>Viridiplantae</taxon>
        <taxon>Streptophyta</taxon>
        <taxon>Embryophyta</taxon>
        <taxon>Tracheophyta</taxon>
        <taxon>Spermatophyta</taxon>
        <taxon>Magnoliopsida</taxon>
        <taxon>eudicotyledons</taxon>
        <taxon>Gunneridae</taxon>
        <taxon>Pentapetalae</taxon>
        <taxon>rosids</taxon>
        <taxon>fabids</taxon>
        <taxon>Fabales</taxon>
        <taxon>Fabaceae</taxon>
        <taxon>Papilionoideae</taxon>
        <taxon>50 kb inversion clade</taxon>
        <taxon>NPAAA clade</taxon>
        <taxon>indigoferoid/millettioid clade</taxon>
        <taxon>Phaseoleae</taxon>
        <taxon>Mucuna</taxon>
    </lineage>
</organism>
<reference evidence="8" key="1">
    <citation type="submission" date="2018-05" db="EMBL/GenBank/DDBJ databases">
        <title>Draft genome of Mucuna pruriens seed.</title>
        <authorList>
            <person name="Nnadi N.E."/>
            <person name="Vos R."/>
            <person name="Hasami M.H."/>
            <person name="Devisetty U.K."/>
            <person name="Aguiy J.C."/>
        </authorList>
    </citation>
    <scope>NUCLEOTIDE SEQUENCE [LARGE SCALE GENOMIC DNA]</scope>
    <source>
        <strain evidence="8">JCA_2017</strain>
    </source>
</reference>
<dbReference type="Gene3D" id="1.20.1080.10">
    <property type="entry name" value="Glycerol uptake facilitator protein"/>
    <property type="match status" value="1"/>
</dbReference>
<protein>
    <recommendedName>
        <fullName evidence="10">Aquaporin NIP1-1</fullName>
    </recommendedName>
</protein>
<dbReference type="AlphaFoldDB" id="A0A371H9N7"/>
<evidence type="ECO:0000256" key="1">
    <source>
        <dbReference type="ARBA" id="ARBA00004141"/>
    </source>
</evidence>
<feature type="transmembrane region" description="Helical" evidence="7">
    <location>
        <begin position="157"/>
        <end position="175"/>
    </location>
</feature>
<accession>A0A371H9N7</accession>
<dbReference type="STRING" id="157652.A0A371H9N7"/>
<dbReference type="PANTHER" id="PTHR45724:SF18">
    <property type="entry name" value="NODULIN-26"/>
    <property type="match status" value="1"/>
</dbReference>
<dbReference type="OrthoDB" id="3222at2759"/>
<evidence type="ECO:0000256" key="7">
    <source>
        <dbReference type="SAM" id="Phobius"/>
    </source>
</evidence>
<proteinExistence type="inferred from homology"/>
<keyword evidence="2 6" id="KW-0813">Transport</keyword>
<evidence type="ECO:0000256" key="5">
    <source>
        <dbReference type="ARBA" id="ARBA00023136"/>
    </source>
</evidence>
<keyword evidence="5 7" id="KW-0472">Membrane</keyword>
<dbReference type="PRINTS" id="PR00783">
    <property type="entry name" value="MINTRINSICP"/>
</dbReference>
<dbReference type="InterPro" id="IPR023271">
    <property type="entry name" value="Aquaporin-like"/>
</dbReference>
<evidence type="ECO:0008006" key="10">
    <source>
        <dbReference type="Google" id="ProtNLM"/>
    </source>
</evidence>
<dbReference type="Proteomes" id="UP000257109">
    <property type="component" value="Unassembled WGS sequence"/>
</dbReference>
<name>A0A371H9N7_MUCPR</name>
<evidence type="ECO:0000256" key="3">
    <source>
        <dbReference type="ARBA" id="ARBA00022692"/>
    </source>
</evidence>
<sequence length="202" mass="21899">MADYSVESESREVVVNVTKDPSKTIERSDSLVSVPFLQKLVAEVVGTYFLIFAGCASVVVNKNNENVVTLPGIAIVWGLVVMVLVYSVGHISGAHFNPAVTIAFASVRRFPLTQVPAYVAAQLLGSTLASGTLKLLFMGRHDQFSGTIPAGTDLQAFVFEFIITFFLMFVISGVATDNRAVNSTRSAFKPPNIFLKVSDRFD</sequence>
<comment type="caution">
    <text evidence="8">The sequence shown here is derived from an EMBL/GenBank/DDBJ whole genome shotgun (WGS) entry which is preliminary data.</text>
</comment>
<dbReference type="InterPro" id="IPR000425">
    <property type="entry name" value="MIP"/>
</dbReference>
<dbReference type="Pfam" id="PF00230">
    <property type="entry name" value="MIP"/>
    <property type="match status" value="1"/>
</dbReference>
<dbReference type="SUPFAM" id="SSF81338">
    <property type="entry name" value="Aquaporin-like"/>
    <property type="match status" value="1"/>
</dbReference>
<evidence type="ECO:0000313" key="8">
    <source>
        <dbReference type="EMBL" id="RDX99489.1"/>
    </source>
</evidence>
<comment type="subcellular location">
    <subcellularLocation>
        <location evidence="1">Membrane</location>
        <topology evidence="1">Multi-pass membrane protein</topology>
    </subcellularLocation>
</comment>